<dbReference type="FunFam" id="1.25.40.420:FF:000001">
    <property type="entry name" value="Kelch-like family member 12"/>
    <property type="match status" value="1"/>
</dbReference>
<evidence type="ECO:0000256" key="2">
    <source>
        <dbReference type="ARBA" id="ARBA00022737"/>
    </source>
</evidence>
<feature type="compositionally biased region" description="Low complexity" evidence="3">
    <location>
        <begin position="668"/>
        <end position="681"/>
    </location>
</feature>
<dbReference type="AlphaFoldDB" id="A0A7R8W7N3"/>
<dbReference type="Pfam" id="PF07707">
    <property type="entry name" value="BACK"/>
    <property type="match status" value="1"/>
</dbReference>
<dbReference type="InterPro" id="IPR006652">
    <property type="entry name" value="Kelch_1"/>
</dbReference>
<reference evidence="4" key="1">
    <citation type="submission" date="2020-11" db="EMBL/GenBank/DDBJ databases">
        <authorList>
            <person name="Tran Van P."/>
        </authorList>
    </citation>
    <scope>NUCLEOTIDE SEQUENCE</scope>
</reference>
<organism evidence="4">
    <name type="scientific">Cyprideis torosa</name>
    <dbReference type="NCBI Taxonomy" id="163714"/>
    <lineage>
        <taxon>Eukaryota</taxon>
        <taxon>Metazoa</taxon>
        <taxon>Ecdysozoa</taxon>
        <taxon>Arthropoda</taxon>
        <taxon>Crustacea</taxon>
        <taxon>Oligostraca</taxon>
        <taxon>Ostracoda</taxon>
        <taxon>Podocopa</taxon>
        <taxon>Podocopida</taxon>
        <taxon>Cytherocopina</taxon>
        <taxon>Cytheroidea</taxon>
        <taxon>Cytherideidae</taxon>
        <taxon>Cyprideis</taxon>
    </lineage>
</organism>
<dbReference type="Gene3D" id="2.120.10.80">
    <property type="entry name" value="Kelch-type beta propeller"/>
    <property type="match status" value="2"/>
</dbReference>
<keyword evidence="1" id="KW-0880">Kelch repeat</keyword>
<feature type="compositionally biased region" description="Low complexity" evidence="3">
    <location>
        <begin position="1"/>
        <end position="16"/>
    </location>
</feature>
<name>A0A7R8W7N3_9CRUS</name>
<dbReference type="PANTHER" id="PTHR45632:SF3">
    <property type="entry name" value="KELCH-LIKE PROTEIN 32"/>
    <property type="match status" value="1"/>
</dbReference>
<proteinExistence type="predicted"/>
<protein>
    <submittedName>
        <fullName evidence="4">Uncharacterized protein</fullName>
    </submittedName>
</protein>
<dbReference type="PROSITE" id="PS50097">
    <property type="entry name" value="BTB"/>
    <property type="match status" value="1"/>
</dbReference>
<dbReference type="SUPFAM" id="SSF54695">
    <property type="entry name" value="POZ domain"/>
    <property type="match status" value="1"/>
</dbReference>
<dbReference type="InterPro" id="IPR015915">
    <property type="entry name" value="Kelch-typ_b-propeller"/>
</dbReference>
<dbReference type="GO" id="GO:0003779">
    <property type="term" value="F:actin binding"/>
    <property type="evidence" value="ECO:0007669"/>
    <property type="project" value="UniProtKB-KW"/>
</dbReference>
<feature type="compositionally biased region" description="Low complexity" evidence="3">
    <location>
        <begin position="637"/>
        <end position="659"/>
    </location>
</feature>
<dbReference type="OrthoDB" id="45365at2759"/>
<evidence type="ECO:0000256" key="3">
    <source>
        <dbReference type="SAM" id="MobiDB-lite"/>
    </source>
</evidence>
<keyword evidence="2" id="KW-0677">Repeat</keyword>
<evidence type="ECO:0000313" key="4">
    <source>
        <dbReference type="EMBL" id="CAD7225877.1"/>
    </source>
</evidence>
<dbReference type="EMBL" id="OB660681">
    <property type="protein sequence ID" value="CAD7225877.1"/>
    <property type="molecule type" value="Genomic_DNA"/>
</dbReference>
<accession>A0A7R8W7N3</accession>
<dbReference type="SMART" id="SM00225">
    <property type="entry name" value="BTB"/>
    <property type="match status" value="1"/>
</dbReference>
<dbReference type="InterPro" id="IPR000210">
    <property type="entry name" value="BTB/POZ_dom"/>
</dbReference>
<dbReference type="Gene3D" id="3.30.710.10">
    <property type="entry name" value="Potassium Channel Kv1.1, Chain A"/>
    <property type="match status" value="1"/>
</dbReference>
<dbReference type="InterPro" id="IPR011705">
    <property type="entry name" value="BACK"/>
</dbReference>
<dbReference type="Gene3D" id="1.25.40.420">
    <property type="match status" value="1"/>
</dbReference>
<dbReference type="Pfam" id="PF01344">
    <property type="entry name" value="Kelch_1"/>
    <property type="match status" value="1"/>
</dbReference>
<dbReference type="PANTHER" id="PTHR45632">
    <property type="entry name" value="LD33804P"/>
    <property type="match status" value="1"/>
</dbReference>
<sequence length="767" mass="82498">MPSASSPYFTRSSSSSPRPPSPPSAAGGQLRVLIRYSKRVVKPGETMFTPGVSGHLADHALRCLSRIQEFFSRGKLTDVTLLAGEAGEAEARRIPAHRLLLSAASDYFAAMFTSGLKESLQEEIRIVGVEAQALEDLVNYCYTGSLEITESNVECLLAAARLLQLTEVVGSCCGFLSANLHPSNALGIQQFADLQGCQDLFDRARSFVLDNFVDVMHSQEFLLLSPGDVAALFASDDLNVPSEEVVFQAFVAWVSHNPDQRRNQMQELLELVRLPLLCPEFLADQVDSLPLLREIPSCQNLVMEALKFHLLPDRRPVLRSQRTKPRKSTVGELFLVGGIEGNNGTLNIDSYDYREDRWVSSHCLSSRRLQFGVAVLENRLVIVGGRDGLKTLNTVEGYDPKAKIWFPMTHMNTHRHGLGVAVLGGPLYAVGGHDGWSYLNTVERYDPVSKTWSYVAPMYAARSTVGLGALNGKLYAVGGRDGTSCLSSVECYDPFTNRWASCSSMTRRRGGVAVAVLNGFIYAMGGHEAPGFQKPMDVRFETVERYDPKTDTWTLVASMSQARDAISACVLGEKVFAIGGYNDAYLPLVEAYDPDTDTWTKMTNLRSGRAGASAVVIPRDGPQECGSPLSATDEEQTTSQLSMSLQTSLSQSQLDVTTQKGGSTKLRSSSTSSTSSSATSSPHLISRTPNKADPPPPPTSTKPGTPPPPPPTSTKPGTPPPPSSGKLDTPPPPSSGKPGTPSPNPAKAGSPPPVPGTTGKSASPAPK</sequence>
<evidence type="ECO:0000256" key="1">
    <source>
        <dbReference type="ARBA" id="ARBA00022441"/>
    </source>
</evidence>
<dbReference type="SMART" id="SM00612">
    <property type="entry name" value="Kelch"/>
    <property type="match status" value="6"/>
</dbReference>
<dbReference type="Pfam" id="PF00651">
    <property type="entry name" value="BTB"/>
    <property type="match status" value="1"/>
</dbReference>
<feature type="region of interest" description="Disordered" evidence="3">
    <location>
        <begin position="617"/>
        <end position="767"/>
    </location>
</feature>
<gene>
    <name evidence="4" type="ORF">CTOB1V02_LOCUS3807</name>
</gene>
<dbReference type="SUPFAM" id="SSF117281">
    <property type="entry name" value="Kelch motif"/>
    <property type="match status" value="2"/>
</dbReference>
<dbReference type="Pfam" id="PF24681">
    <property type="entry name" value="Kelch_KLHDC2_KLHL20_DRC7"/>
    <property type="match status" value="1"/>
</dbReference>
<dbReference type="SMART" id="SM00875">
    <property type="entry name" value="BACK"/>
    <property type="match status" value="1"/>
</dbReference>
<dbReference type="InterPro" id="IPR011333">
    <property type="entry name" value="SKP1/BTB/POZ_sf"/>
</dbReference>
<feature type="region of interest" description="Disordered" evidence="3">
    <location>
        <begin position="1"/>
        <end position="27"/>
    </location>
</feature>
<feature type="compositionally biased region" description="Pro residues" evidence="3">
    <location>
        <begin position="692"/>
        <end position="755"/>
    </location>
</feature>